<evidence type="ECO:0000256" key="8">
    <source>
        <dbReference type="ARBA" id="ARBA00022833"/>
    </source>
</evidence>
<dbReference type="Gene3D" id="3.20.190.10">
    <property type="entry name" value="MutM-like, N-terminal"/>
    <property type="match status" value="1"/>
</dbReference>
<evidence type="ECO:0000256" key="1">
    <source>
        <dbReference type="ARBA" id="ARBA00001668"/>
    </source>
</evidence>
<comment type="function">
    <text evidence="15">Involved in base excision repair of DNA damaged by oxidation or by mutagenic agents. Acts as DNA glycosylase that recognizes and removes damaged bases. Has a preference for oxidized purines, such as 7,8-dihydro-8-oxoguanine (8-oxoG). Has AP (apurinic/apyrimidinic) lyase activity and introduces nicks in the DNA strand. Cleaves the DNA backbone by beta-delta elimination to generate a single-strand break at the site of the removed base with both 3'- and 5'-phosphates.</text>
</comment>
<keyword evidence="6 15" id="KW-0863">Zinc-finger</keyword>
<dbReference type="AlphaFoldDB" id="A0A0C1HBJ4"/>
<sequence>MPELPEVHTIVQDLKQSRLIGKKIISTEIFWPKTLAVPTPEIFCQQVQGQSIQNVDRRGKYIIFQLSNQMFLIVHLRMTGRFQFVTSQTPTSPYVRIQFNFENDDQLRFHDTRKFGRWYLVSDVEEIIGHLGPEPLLSSFTFELFEDMMKNRKTLLKSLLLDQSFIVGLGNIYVDEALWEAKLHPLIPANQINLKHLKILYHSIKYVLEKGIQARGTTLGPGRTHYYRLDGSKGEHQTLLNVFRKTGHPCPRCGHLIERLIVAQRGTHICPICQKK</sequence>
<dbReference type="Proteomes" id="UP000031465">
    <property type="component" value="Unassembled WGS sequence"/>
</dbReference>
<proteinExistence type="inferred from homology"/>
<comment type="caution">
    <text evidence="15">Lacks conserved residue(s) required for the propagation of feature annotation.</text>
</comment>
<dbReference type="EC" id="3.2.2.23" evidence="15"/>
<dbReference type="InterPro" id="IPR010663">
    <property type="entry name" value="Znf_FPG/IleRS"/>
</dbReference>
<reference evidence="18 19" key="1">
    <citation type="journal article" date="2014" name="Mol. Biol. Evol.">
        <title>Massive expansion of Ubiquitination-related gene families within the Chlamydiae.</title>
        <authorList>
            <person name="Domman D."/>
            <person name="Collingro A."/>
            <person name="Lagkouvardos I."/>
            <person name="Gehre L."/>
            <person name="Weinmaier T."/>
            <person name="Rattei T."/>
            <person name="Subtil A."/>
            <person name="Horn M."/>
        </authorList>
    </citation>
    <scope>NUCLEOTIDE SEQUENCE [LARGE SCALE GENOMIC DNA]</scope>
    <source>
        <strain evidence="18 19">EI2</strain>
    </source>
</reference>
<keyword evidence="11 15" id="KW-0456">Lyase</keyword>
<feature type="active site" description="Schiff-base intermediate with DNA" evidence="15">
    <location>
        <position position="2"/>
    </location>
</feature>
<evidence type="ECO:0000256" key="2">
    <source>
        <dbReference type="ARBA" id="ARBA00009409"/>
    </source>
</evidence>
<dbReference type="SUPFAM" id="SSF57716">
    <property type="entry name" value="Glucocorticoid receptor-like (DNA-binding domain)"/>
    <property type="match status" value="1"/>
</dbReference>
<keyword evidence="12 15" id="KW-0511">Multifunctional enzyme</keyword>
<dbReference type="SMART" id="SM01232">
    <property type="entry name" value="H2TH"/>
    <property type="match status" value="1"/>
</dbReference>
<evidence type="ECO:0000256" key="4">
    <source>
        <dbReference type="ARBA" id="ARBA00022723"/>
    </source>
</evidence>
<keyword evidence="13 15" id="KW-0326">Glycosidase</keyword>
<feature type="active site" description="Proton donor" evidence="15">
    <location>
        <position position="3"/>
    </location>
</feature>
<evidence type="ECO:0000256" key="9">
    <source>
        <dbReference type="ARBA" id="ARBA00023125"/>
    </source>
</evidence>
<dbReference type="NCBIfam" id="NF002211">
    <property type="entry name" value="PRK01103.1"/>
    <property type="match status" value="1"/>
</dbReference>
<protein>
    <recommendedName>
        <fullName evidence="15">Formamidopyrimidine-DNA glycosylase</fullName>
        <shortName evidence="15">Fapy-DNA glycosylase</shortName>
        <ecNumber evidence="15">3.2.2.23</ecNumber>
    </recommendedName>
    <alternativeName>
        <fullName evidence="15">DNA-(apurinic or apyrimidinic site) lyase MutM</fullName>
        <shortName evidence="15">AP lyase MutM</shortName>
        <ecNumber evidence="15">4.2.99.18</ecNumber>
    </alternativeName>
</protein>
<dbReference type="GO" id="GO:0140078">
    <property type="term" value="F:class I DNA-(apurinic or apyrimidinic site) endonuclease activity"/>
    <property type="evidence" value="ECO:0007669"/>
    <property type="project" value="UniProtKB-EC"/>
</dbReference>
<feature type="domain" description="FPG-type" evidence="16">
    <location>
        <begin position="241"/>
        <end position="275"/>
    </location>
</feature>
<dbReference type="PROSITE" id="PS51068">
    <property type="entry name" value="FPG_CAT"/>
    <property type="match status" value="1"/>
</dbReference>
<dbReference type="InterPro" id="IPR015886">
    <property type="entry name" value="H2TH_FPG"/>
</dbReference>
<feature type="active site" description="Proton donor; for beta-elimination activity" evidence="15">
    <location>
        <position position="60"/>
    </location>
</feature>
<dbReference type="Pfam" id="PF06831">
    <property type="entry name" value="H2TH"/>
    <property type="match status" value="1"/>
</dbReference>
<keyword evidence="7 15" id="KW-0378">Hydrolase</keyword>
<dbReference type="PATRIC" id="fig|362787.3.peg.968"/>
<dbReference type="InterPro" id="IPR015887">
    <property type="entry name" value="DNA_glyclase_Znf_dom_DNA_BS"/>
</dbReference>
<keyword evidence="5 15" id="KW-0227">DNA damage</keyword>
<evidence type="ECO:0000313" key="19">
    <source>
        <dbReference type="Proteomes" id="UP000031465"/>
    </source>
</evidence>
<evidence type="ECO:0000256" key="5">
    <source>
        <dbReference type="ARBA" id="ARBA00022763"/>
    </source>
</evidence>
<comment type="catalytic activity">
    <reaction evidence="1 15">
        <text>Hydrolysis of DNA containing ring-opened 7-methylguanine residues, releasing 2,6-diamino-4-hydroxy-5-(N-methyl)formamidopyrimidine.</text>
        <dbReference type="EC" id="3.2.2.23"/>
    </reaction>
</comment>
<evidence type="ECO:0000256" key="15">
    <source>
        <dbReference type="HAMAP-Rule" id="MF_00103"/>
    </source>
</evidence>
<feature type="binding site" evidence="15">
    <location>
        <position position="113"/>
    </location>
    <ligand>
        <name>DNA</name>
        <dbReference type="ChEBI" id="CHEBI:16991"/>
    </ligand>
</feature>
<dbReference type="PROSITE" id="PS01242">
    <property type="entry name" value="ZF_FPG_1"/>
    <property type="match status" value="1"/>
</dbReference>
<dbReference type="SMART" id="SM00898">
    <property type="entry name" value="Fapy_DNA_glyco"/>
    <property type="match status" value="1"/>
</dbReference>
<evidence type="ECO:0000313" key="18">
    <source>
        <dbReference type="EMBL" id="KIC72158.1"/>
    </source>
</evidence>
<comment type="similarity">
    <text evidence="2 15">Belongs to the FPG family.</text>
</comment>
<dbReference type="NCBIfam" id="TIGR00577">
    <property type="entry name" value="fpg"/>
    <property type="match status" value="1"/>
</dbReference>
<comment type="cofactor">
    <cofactor evidence="15">
        <name>Zn(2+)</name>
        <dbReference type="ChEBI" id="CHEBI:29105"/>
    </cofactor>
    <text evidence="15">Binds 1 zinc ion per subunit.</text>
</comment>
<dbReference type="PANTHER" id="PTHR22993:SF9">
    <property type="entry name" value="FORMAMIDOPYRIMIDINE-DNA GLYCOSYLASE"/>
    <property type="match status" value="1"/>
</dbReference>
<name>A0A0C1HBJ4_9BACT</name>
<dbReference type="FunFam" id="1.10.8.50:FF:000003">
    <property type="entry name" value="Formamidopyrimidine-DNA glycosylase"/>
    <property type="match status" value="1"/>
</dbReference>
<keyword evidence="10 15" id="KW-0234">DNA repair</keyword>
<dbReference type="GO" id="GO:0034039">
    <property type="term" value="F:8-oxo-7,8-dihydroguanine DNA N-glycosylase activity"/>
    <property type="evidence" value="ECO:0007669"/>
    <property type="project" value="TreeGrafter"/>
</dbReference>
<evidence type="ECO:0000256" key="12">
    <source>
        <dbReference type="ARBA" id="ARBA00023268"/>
    </source>
</evidence>
<feature type="active site" description="Proton donor; for delta-elimination activity" evidence="15">
    <location>
        <position position="265"/>
    </location>
</feature>
<dbReference type="Gene3D" id="1.10.8.50">
    <property type="match status" value="1"/>
</dbReference>
<evidence type="ECO:0000259" key="16">
    <source>
        <dbReference type="PROSITE" id="PS51066"/>
    </source>
</evidence>
<feature type="domain" description="Formamidopyrimidine-DNA glycosylase catalytic" evidence="17">
    <location>
        <begin position="2"/>
        <end position="116"/>
    </location>
</feature>
<dbReference type="InterPro" id="IPR010979">
    <property type="entry name" value="Ribosomal_uS13-like_H2TH"/>
</dbReference>
<dbReference type="Pfam" id="PF06827">
    <property type="entry name" value="zf-FPG_IleRS"/>
    <property type="match status" value="1"/>
</dbReference>
<dbReference type="InterPro" id="IPR000214">
    <property type="entry name" value="Znf_DNA_glyclase/AP_lyase"/>
</dbReference>
<dbReference type="RefSeq" id="WP_039357988.1">
    <property type="nucleotide sequence ID" value="NZ_JSAN01000061.1"/>
</dbReference>
<evidence type="ECO:0000256" key="13">
    <source>
        <dbReference type="ARBA" id="ARBA00023295"/>
    </source>
</evidence>
<dbReference type="SUPFAM" id="SSF46946">
    <property type="entry name" value="S13-like H2TH domain"/>
    <property type="match status" value="1"/>
</dbReference>
<organism evidence="18 19">
    <name type="scientific">Candidatus Protochlamydia amoebophila</name>
    <dbReference type="NCBI Taxonomy" id="362787"/>
    <lineage>
        <taxon>Bacteria</taxon>
        <taxon>Pseudomonadati</taxon>
        <taxon>Chlamydiota</taxon>
        <taxon>Chlamydiia</taxon>
        <taxon>Parachlamydiales</taxon>
        <taxon>Parachlamydiaceae</taxon>
        <taxon>Candidatus Protochlamydia</taxon>
    </lineage>
</organism>
<keyword evidence="4 15" id="KW-0479">Metal-binding</keyword>
<evidence type="ECO:0000256" key="7">
    <source>
        <dbReference type="ARBA" id="ARBA00022801"/>
    </source>
</evidence>
<dbReference type="GO" id="GO:0006284">
    <property type="term" value="P:base-excision repair"/>
    <property type="evidence" value="ECO:0007669"/>
    <property type="project" value="InterPro"/>
</dbReference>
<evidence type="ECO:0000259" key="17">
    <source>
        <dbReference type="PROSITE" id="PS51068"/>
    </source>
</evidence>
<evidence type="ECO:0000256" key="10">
    <source>
        <dbReference type="ARBA" id="ARBA00023204"/>
    </source>
</evidence>
<evidence type="ECO:0000256" key="14">
    <source>
        <dbReference type="ARBA" id="ARBA00044632"/>
    </source>
</evidence>
<dbReference type="InterPro" id="IPR020629">
    <property type="entry name" value="FPG_Glyclase"/>
</dbReference>
<gene>
    <name evidence="15 18" type="primary">mutM</name>
    <name evidence="15" type="synonym">fpg</name>
    <name evidence="18" type="ORF">DB44_CO00280</name>
</gene>
<keyword evidence="9 15" id="KW-0238">DNA-binding</keyword>
<dbReference type="CDD" id="cd08966">
    <property type="entry name" value="EcFpg-like_N"/>
    <property type="match status" value="1"/>
</dbReference>
<dbReference type="PROSITE" id="PS51066">
    <property type="entry name" value="ZF_FPG_2"/>
    <property type="match status" value="1"/>
</dbReference>
<dbReference type="SUPFAM" id="SSF81624">
    <property type="entry name" value="N-terminal domain of MutM-like DNA repair proteins"/>
    <property type="match status" value="1"/>
</dbReference>
<dbReference type="Pfam" id="PF01149">
    <property type="entry name" value="Fapy_DNA_glyco"/>
    <property type="match status" value="1"/>
</dbReference>
<dbReference type="EMBL" id="JSAN01000061">
    <property type="protein sequence ID" value="KIC72158.1"/>
    <property type="molecule type" value="Genomic_DNA"/>
</dbReference>
<evidence type="ECO:0000256" key="3">
    <source>
        <dbReference type="ARBA" id="ARBA00011245"/>
    </source>
</evidence>
<feature type="binding site" evidence="15">
    <location>
        <position position="152"/>
    </location>
    <ligand>
        <name>DNA</name>
        <dbReference type="ChEBI" id="CHEBI:16991"/>
    </ligand>
</feature>
<dbReference type="InterPro" id="IPR012319">
    <property type="entry name" value="FPG_cat"/>
</dbReference>
<comment type="subunit">
    <text evidence="3 15">Monomer.</text>
</comment>
<evidence type="ECO:0000256" key="6">
    <source>
        <dbReference type="ARBA" id="ARBA00022771"/>
    </source>
</evidence>
<keyword evidence="8 15" id="KW-0862">Zinc</keyword>
<evidence type="ECO:0000256" key="11">
    <source>
        <dbReference type="ARBA" id="ARBA00023239"/>
    </source>
</evidence>
<dbReference type="GO" id="GO:0008270">
    <property type="term" value="F:zinc ion binding"/>
    <property type="evidence" value="ECO:0007669"/>
    <property type="project" value="UniProtKB-UniRule"/>
</dbReference>
<dbReference type="EC" id="4.2.99.18" evidence="15"/>
<dbReference type="HAMAP" id="MF_00103">
    <property type="entry name" value="Fapy_DNA_glycosyl"/>
    <property type="match status" value="1"/>
</dbReference>
<dbReference type="GO" id="GO:0003684">
    <property type="term" value="F:damaged DNA binding"/>
    <property type="evidence" value="ECO:0007669"/>
    <property type="project" value="InterPro"/>
</dbReference>
<comment type="caution">
    <text evidence="18">The sequence shown here is derived from an EMBL/GenBank/DDBJ whole genome shotgun (WGS) entry which is preliminary data.</text>
</comment>
<dbReference type="InterPro" id="IPR035937">
    <property type="entry name" value="FPG_N"/>
</dbReference>
<comment type="catalytic activity">
    <reaction evidence="14 15">
        <text>2'-deoxyribonucleotide-(2'-deoxyribose 5'-phosphate)-2'-deoxyribonucleotide-DNA = a 3'-end 2'-deoxyribonucleotide-(2,3-dehydro-2,3-deoxyribose 5'-phosphate)-DNA + a 5'-end 5'-phospho-2'-deoxyribonucleoside-DNA + H(+)</text>
        <dbReference type="Rhea" id="RHEA:66592"/>
        <dbReference type="Rhea" id="RHEA-COMP:13180"/>
        <dbReference type="Rhea" id="RHEA-COMP:16897"/>
        <dbReference type="Rhea" id="RHEA-COMP:17067"/>
        <dbReference type="ChEBI" id="CHEBI:15378"/>
        <dbReference type="ChEBI" id="CHEBI:136412"/>
        <dbReference type="ChEBI" id="CHEBI:157695"/>
        <dbReference type="ChEBI" id="CHEBI:167181"/>
        <dbReference type="EC" id="4.2.99.18"/>
    </reaction>
</comment>
<dbReference type="PANTHER" id="PTHR22993">
    <property type="entry name" value="FORMAMIDOPYRIMIDINE-DNA GLYCOSYLASE"/>
    <property type="match status" value="1"/>
</dbReference>
<accession>A0A0C1HBJ4</accession>